<comment type="caution">
    <text evidence="3">The sequence shown here is derived from an EMBL/GenBank/DDBJ whole genome shotgun (WGS) entry which is preliminary data.</text>
</comment>
<dbReference type="STRING" id="452589.G9NVJ0"/>
<proteinExistence type="predicted"/>
<dbReference type="Proteomes" id="UP000005426">
    <property type="component" value="Unassembled WGS sequence"/>
</dbReference>
<sequence length="391" mass="44295">MASASSAGRLCALACRRALRVPRMPRTQPIAWRAPAANRAFTSSPRQLADKNADQDGEDGDGGLYKTLDLKLMNKSFLESVTPESLKQLDELAKSNGYTSVEEYLEATLRETPGWASEDRALEEDLYRDDVGEKPNKSSFWFDEDDPETNSEEHDEFDEDDITSMAHGKLDEMRDMRHYARLAIWEMPLLAKFAKPFVPPTEKQVLRWRYTTYMGESHPAEKKVVVQFAPDDLGLTDVQAEKLKKLAGPRYNPETELVKMACESFEHQAQNKQYLVNLVNDLITAAKDPKDTFADVPLDLRHHKFEPKPQFPKEWRLTEERRKELAEHRQQAAIADAKRAEDGLLVDGQKLIDNFLIQKLAEEQEKEKVAELVAAAPRGKAAGGAARGARR</sequence>
<feature type="compositionally biased region" description="Acidic residues" evidence="1">
    <location>
        <begin position="142"/>
        <end position="158"/>
    </location>
</feature>
<dbReference type="OMA" id="WFDEEDP"/>
<evidence type="ECO:0000313" key="3">
    <source>
        <dbReference type="EMBL" id="EHK45010.1"/>
    </source>
</evidence>
<dbReference type="OrthoDB" id="283424at2759"/>
<dbReference type="KEGG" id="tatv:25774982"/>
<evidence type="ECO:0000313" key="4">
    <source>
        <dbReference type="Proteomes" id="UP000005426"/>
    </source>
</evidence>
<gene>
    <name evidence="3" type="ORF">TRIATDRAFT_128143</name>
</gene>
<dbReference type="HOGENOM" id="CLU_051514_0_0_1"/>
<reference evidence="3 4" key="1">
    <citation type="journal article" date="2011" name="Genome Biol.">
        <title>Comparative genome sequence analysis underscores mycoparasitism as the ancestral life style of Trichoderma.</title>
        <authorList>
            <person name="Kubicek C.P."/>
            <person name="Herrera-Estrella A."/>
            <person name="Seidl-Seiboth V."/>
            <person name="Martinez D.A."/>
            <person name="Druzhinina I.S."/>
            <person name="Thon M."/>
            <person name="Zeilinger S."/>
            <person name="Casas-Flores S."/>
            <person name="Horwitz B.A."/>
            <person name="Mukherjee P.K."/>
            <person name="Mukherjee M."/>
            <person name="Kredics L."/>
            <person name="Alcaraz L.D."/>
            <person name="Aerts A."/>
            <person name="Antal Z."/>
            <person name="Atanasova L."/>
            <person name="Cervantes-Badillo M.G."/>
            <person name="Challacombe J."/>
            <person name="Chertkov O."/>
            <person name="McCluskey K."/>
            <person name="Coulpier F."/>
            <person name="Deshpande N."/>
            <person name="von Doehren H."/>
            <person name="Ebbole D.J."/>
            <person name="Esquivel-Naranjo E.U."/>
            <person name="Fekete E."/>
            <person name="Flipphi M."/>
            <person name="Glaser F."/>
            <person name="Gomez-Rodriguez E.Y."/>
            <person name="Gruber S."/>
            <person name="Han C."/>
            <person name="Henrissat B."/>
            <person name="Hermosa R."/>
            <person name="Hernandez-Onate M."/>
            <person name="Karaffa L."/>
            <person name="Kosti I."/>
            <person name="Le Crom S."/>
            <person name="Lindquist E."/>
            <person name="Lucas S."/>
            <person name="Luebeck M."/>
            <person name="Luebeck P.S."/>
            <person name="Margeot A."/>
            <person name="Metz B."/>
            <person name="Misra M."/>
            <person name="Nevalainen H."/>
            <person name="Omann M."/>
            <person name="Packer N."/>
            <person name="Perrone G."/>
            <person name="Uresti-Rivera E.E."/>
            <person name="Salamov A."/>
            <person name="Schmoll M."/>
            <person name="Seiboth B."/>
            <person name="Shapiro H."/>
            <person name="Sukno S."/>
            <person name="Tamayo-Ramos J.A."/>
            <person name="Tisch D."/>
            <person name="Wiest A."/>
            <person name="Wilkinson H.H."/>
            <person name="Zhang M."/>
            <person name="Coutinho P.M."/>
            <person name="Kenerley C.M."/>
            <person name="Monte E."/>
            <person name="Baker S.E."/>
            <person name="Grigoriev I.V."/>
        </authorList>
    </citation>
    <scope>NUCLEOTIDE SEQUENCE [LARGE SCALE GENOMIC DNA]</scope>
    <source>
        <strain evidence="4">ATCC 20476 / IMI 206040</strain>
    </source>
</reference>
<dbReference type="GO" id="GO:0003735">
    <property type="term" value="F:structural constituent of ribosome"/>
    <property type="evidence" value="ECO:0007669"/>
    <property type="project" value="InterPro"/>
</dbReference>
<dbReference type="GO" id="GO:0005763">
    <property type="term" value="C:mitochondrial small ribosomal subunit"/>
    <property type="evidence" value="ECO:0007669"/>
    <property type="project" value="TreeGrafter"/>
</dbReference>
<organism evidence="3 4">
    <name type="scientific">Hypocrea atroviridis (strain ATCC 20476 / IMI 206040)</name>
    <name type="common">Trichoderma atroviride</name>
    <dbReference type="NCBI Taxonomy" id="452589"/>
    <lineage>
        <taxon>Eukaryota</taxon>
        <taxon>Fungi</taxon>
        <taxon>Dikarya</taxon>
        <taxon>Ascomycota</taxon>
        <taxon>Pezizomycotina</taxon>
        <taxon>Sordariomycetes</taxon>
        <taxon>Hypocreomycetidae</taxon>
        <taxon>Hypocreales</taxon>
        <taxon>Hypocreaceae</taxon>
        <taxon>Trichoderma</taxon>
    </lineage>
</organism>
<feature type="region of interest" description="Disordered" evidence="1">
    <location>
        <begin position="35"/>
        <end position="61"/>
    </location>
</feature>
<protein>
    <recommendedName>
        <fullName evidence="2">Small ribosomal subunit protein mS35 mitochondrial conserved domain-containing protein</fullName>
    </recommendedName>
</protein>
<dbReference type="InterPro" id="IPR039848">
    <property type="entry name" value="Ribosomal_mS35_mt"/>
</dbReference>
<dbReference type="GeneID" id="25774982"/>
<feature type="domain" description="Small ribosomal subunit protein mS35 mitochondrial conserved" evidence="2">
    <location>
        <begin position="196"/>
        <end position="315"/>
    </location>
</feature>
<dbReference type="InterPro" id="IPR019349">
    <property type="entry name" value="Ribosomal_mS35_mit"/>
</dbReference>
<dbReference type="RefSeq" id="XP_013943229.1">
    <property type="nucleotide sequence ID" value="XM_014087754.1"/>
</dbReference>
<dbReference type="eggNOG" id="KOG3933">
    <property type="taxonomic scope" value="Eukaryota"/>
</dbReference>
<evidence type="ECO:0000259" key="2">
    <source>
        <dbReference type="Pfam" id="PF10213"/>
    </source>
</evidence>
<accession>G9NVJ0</accession>
<dbReference type="Pfam" id="PF10213">
    <property type="entry name" value="MRP-S28"/>
    <property type="match status" value="1"/>
</dbReference>
<dbReference type="PANTHER" id="PTHR13490:SF0">
    <property type="entry name" value="SMALL RIBOSOMAL SUBUNIT PROTEIN MS35"/>
    <property type="match status" value="1"/>
</dbReference>
<dbReference type="GO" id="GO:0032543">
    <property type="term" value="P:mitochondrial translation"/>
    <property type="evidence" value="ECO:0007669"/>
    <property type="project" value="InterPro"/>
</dbReference>
<evidence type="ECO:0000256" key="1">
    <source>
        <dbReference type="SAM" id="MobiDB-lite"/>
    </source>
</evidence>
<keyword evidence="4" id="KW-1185">Reference proteome</keyword>
<name>G9NVJ0_HYPAI</name>
<feature type="region of interest" description="Disordered" evidence="1">
    <location>
        <begin position="137"/>
        <end position="158"/>
    </location>
</feature>
<dbReference type="EMBL" id="ABDG02000024">
    <property type="protein sequence ID" value="EHK45010.1"/>
    <property type="molecule type" value="Genomic_DNA"/>
</dbReference>
<dbReference type="AlphaFoldDB" id="G9NVJ0"/>
<dbReference type="PANTHER" id="PTHR13490">
    <property type="entry name" value="MITOCHONDRIAL 28S RIBOSOMAL PROTEIN S28"/>
    <property type="match status" value="1"/>
</dbReference>